<dbReference type="STRING" id="457427.SSOG_01053"/>
<protein>
    <submittedName>
        <fullName evidence="2">Uncharacterized protein</fullName>
    </submittedName>
</protein>
<evidence type="ECO:0000256" key="1">
    <source>
        <dbReference type="SAM" id="MobiDB-lite"/>
    </source>
</evidence>
<dbReference type="EMBL" id="GG657754">
    <property type="protein sequence ID" value="EFL21341.1"/>
    <property type="molecule type" value="Genomic_DNA"/>
</dbReference>
<evidence type="ECO:0000313" key="2">
    <source>
        <dbReference type="EMBL" id="EFL21341.1"/>
    </source>
</evidence>
<accession>D9WHT9</accession>
<gene>
    <name evidence="2" type="ORF">SSOG_01053</name>
</gene>
<feature type="compositionally biased region" description="Basic residues" evidence="1">
    <location>
        <begin position="20"/>
        <end position="35"/>
    </location>
</feature>
<evidence type="ECO:0000313" key="3">
    <source>
        <dbReference type="Proteomes" id="UP000003963"/>
    </source>
</evidence>
<dbReference type="AlphaFoldDB" id="D9WHT9"/>
<dbReference type="HOGENOM" id="CLU_2902337_0_0_11"/>
<proteinExistence type="predicted"/>
<reference evidence="2 3" key="1">
    <citation type="submission" date="2009-02" db="EMBL/GenBank/DDBJ databases">
        <title>Annotation of Streptomyces hygroscopicus strain ATCC 53653.</title>
        <authorList>
            <consortium name="The Broad Institute Genome Sequencing Platform"/>
            <consortium name="Broad Institute Microbial Sequencing Center"/>
            <person name="Fischbach M."/>
            <person name="Godfrey P."/>
            <person name="Ward D."/>
            <person name="Young S."/>
            <person name="Zeng Q."/>
            <person name="Koehrsen M."/>
            <person name="Alvarado L."/>
            <person name="Berlin A.M."/>
            <person name="Bochicchio J."/>
            <person name="Borenstein D."/>
            <person name="Chapman S.B."/>
            <person name="Chen Z."/>
            <person name="Engels R."/>
            <person name="Freedman E."/>
            <person name="Gellesch M."/>
            <person name="Goldberg J."/>
            <person name="Griggs A."/>
            <person name="Gujja S."/>
            <person name="Heilman E.R."/>
            <person name="Heiman D.I."/>
            <person name="Hepburn T.A."/>
            <person name="Howarth C."/>
            <person name="Jen D."/>
            <person name="Larson L."/>
            <person name="Lewis B."/>
            <person name="Mehta T."/>
            <person name="Park D."/>
            <person name="Pearson M."/>
            <person name="Richards J."/>
            <person name="Roberts A."/>
            <person name="Saif S."/>
            <person name="Shea T.D."/>
            <person name="Shenoy N."/>
            <person name="Sisk P."/>
            <person name="Stolte C."/>
            <person name="Sykes S.N."/>
            <person name="Thomson T."/>
            <person name="Walk T."/>
            <person name="White J."/>
            <person name="Yandava C."/>
            <person name="Straight P."/>
            <person name="Clardy J."/>
            <person name="Hung D."/>
            <person name="Kolter R."/>
            <person name="Mekalanos J."/>
            <person name="Walker S."/>
            <person name="Walsh C.T."/>
            <person name="Wieland-Brown L.C."/>
            <person name="Haas B."/>
            <person name="Nusbaum C."/>
            <person name="Birren B."/>
        </authorList>
    </citation>
    <scope>NUCLEOTIDE SEQUENCE [LARGE SCALE GENOMIC DNA]</scope>
    <source>
        <strain evidence="2 3">ATCC 53653</strain>
    </source>
</reference>
<keyword evidence="3" id="KW-1185">Reference proteome</keyword>
<dbReference type="Proteomes" id="UP000003963">
    <property type="component" value="Unassembled WGS sequence"/>
</dbReference>
<organism evidence="2 3">
    <name type="scientific">Streptomyces himastatinicus ATCC 53653</name>
    <dbReference type="NCBI Taxonomy" id="457427"/>
    <lineage>
        <taxon>Bacteria</taxon>
        <taxon>Bacillati</taxon>
        <taxon>Actinomycetota</taxon>
        <taxon>Actinomycetes</taxon>
        <taxon>Kitasatosporales</taxon>
        <taxon>Streptomycetaceae</taxon>
        <taxon>Streptomyces</taxon>
        <taxon>Streptomyces violaceusniger group</taxon>
    </lineage>
</organism>
<sequence>MDVVTPLRRAPPRAISLNRRPGRGPPQHRRRRRHPLVPGLLLRGFDGIADWRPPAPASRKPS</sequence>
<name>D9WHT9_9ACTN</name>
<feature type="region of interest" description="Disordered" evidence="1">
    <location>
        <begin position="1"/>
        <end position="37"/>
    </location>
</feature>